<dbReference type="InterPro" id="IPR047089">
    <property type="entry name" value="Asp-tRNA-ligase_1_N"/>
</dbReference>
<dbReference type="InterPro" id="IPR004365">
    <property type="entry name" value="NA-bd_OB_tRNA"/>
</dbReference>
<feature type="binding site" evidence="7">
    <location>
        <position position="365"/>
    </location>
    <ligand>
        <name>L-aspartate</name>
        <dbReference type="ChEBI" id="CHEBI:29991"/>
    </ligand>
</feature>
<gene>
    <name evidence="7" type="primary">aspS</name>
    <name evidence="9" type="ORF">Athens101428_43</name>
</gene>
<feature type="binding site" evidence="7">
    <location>
        <position position="358"/>
    </location>
    <ligand>
        <name>ATP</name>
        <dbReference type="ChEBI" id="CHEBI:30616"/>
    </ligand>
</feature>
<evidence type="ECO:0000256" key="4">
    <source>
        <dbReference type="ARBA" id="ARBA00022840"/>
    </source>
</evidence>
<dbReference type="EMBL" id="VMGN01000001">
    <property type="protein sequence ID" value="TSC95315.1"/>
    <property type="molecule type" value="Genomic_DNA"/>
</dbReference>
<evidence type="ECO:0000256" key="5">
    <source>
        <dbReference type="ARBA" id="ARBA00022917"/>
    </source>
</evidence>
<keyword evidence="6 7" id="KW-0030">Aminoacyl-tRNA synthetase</keyword>
<dbReference type="PANTHER" id="PTHR22594">
    <property type="entry name" value="ASPARTYL/LYSYL-TRNA SYNTHETASE"/>
    <property type="match status" value="1"/>
</dbReference>
<keyword evidence="4 7" id="KW-0067">ATP-binding</keyword>
<protein>
    <recommendedName>
        <fullName evidence="7">Aspartate--tRNA(Asp/Asn) ligase</fullName>
        <ecNumber evidence="7">6.1.1.23</ecNumber>
    </recommendedName>
    <alternativeName>
        <fullName evidence="7">Aspartyl-tRNA synthetase</fullName>
        <shortName evidence="7">AspRS</shortName>
    </alternativeName>
    <alternativeName>
        <fullName evidence="7">Non-discriminating aspartyl-tRNA synthetase</fullName>
        <shortName evidence="7">ND-AspRS</shortName>
    </alternativeName>
</protein>
<dbReference type="GO" id="GO:0005737">
    <property type="term" value="C:cytoplasm"/>
    <property type="evidence" value="ECO:0007669"/>
    <property type="project" value="UniProtKB-SubCell"/>
</dbReference>
<evidence type="ECO:0000256" key="1">
    <source>
        <dbReference type="ARBA" id="ARBA00006303"/>
    </source>
</evidence>
<sequence>MERVMSVKTKEFVGKKISVSGWIHTRRDHGKLIFFDLRDRSGLLQIVVLPNSNCYEVAQKLRPEWVVEITGAISKRPEKLINKNLESGEVELCADEIVVLNEAKTPPFEIDKNTKNVEEELRLKYRYLDLRSERMAKNITLRHEIVKFIREFLYARDFREIETPYLTKSTPEGAREYIVPSRLYPGDFYVLPQSPQQFKQLLMVGGIERYFQIARCFRDEDQRGDRQPEFTQLDLEMSFVEQEDILSLVEEMMIGLVKNCTPENKITSTPFPRIKFADSIDKYQTDKPDLRKNKNDKNELSFCWIIDPPLFKYSKSEKKLVSTHHPFTFPNLEDMINLDKEPDKVRALGYDLVLNGFEIAGGSIRIHIRELQDKIFNLLGVSEDEKHRRFGHMLEAFEYGAPPHGGIAPGIDRIAAILAGEDVIREAIAFPKTGDARDVMMGAPSAVSEKQLSDVHIKLTDDAKGKALKETETQTNE</sequence>
<proteinExistence type="inferred from homology"/>
<feature type="binding site" evidence="7">
    <location>
        <begin position="218"/>
        <end position="220"/>
    </location>
    <ligand>
        <name>ATP</name>
        <dbReference type="ChEBI" id="CHEBI:30616"/>
    </ligand>
</feature>
<dbReference type="GO" id="GO:0005524">
    <property type="term" value="F:ATP binding"/>
    <property type="evidence" value="ECO:0007669"/>
    <property type="project" value="UniProtKB-UniRule"/>
</dbReference>
<dbReference type="GO" id="GO:0004815">
    <property type="term" value="F:aspartate-tRNA ligase activity"/>
    <property type="evidence" value="ECO:0007669"/>
    <property type="project" value="UniProtKB-UniRule"/>
</dbReference>
<dbReference type="Gene3D" id="3.30.1360.30">
    <property type="entry name" value="GAD-like domain"/>
    <property type="match status" value="1"/>
</dbReference>
<feature type="binding site" evidence="7">
    <location>
        <begin position="410"/>
        <end position="413"/>
    </location>
    <ligand>
        <name>ATP</name>
        <dbReference type="ChEBI" id="CHEBI:30616"/>
    </ligand>
</feature>
<dbReference type="SUPFAM" id="SSF50249">
    <property type="entry name" value="Nucleic acid-binding proteins"/>
    <property type="match status" value="1"/>
</dbReference>
<dbReference type="PROSITE" id="PS50862">
    <property type="entry name" value="AA_TRNA_LIGASE_II"/>
    <property type="match status" value="1"/>
</dbReference>
<accession>A0A554LR26</accession>
<keyword evidence="2 7" id="KW-0436">Ligase</keyword>
<dbReference type="CDD" id="cd00777">
    <property type="entry name" value="AspRS_core"/>
    <property type="match status" value="1"/>
</dbReference>
<evidence type="ECO:0000259" key="8">
    <source>
        <dbReference type="PROSITE" id="PS50862"/>
    </source>
</evidence>
<comment type="catalytic activity">
    <reaction evidence="7">
        <text>tRNA(Asx) + L-aspartate + ATP = L-aspartyl-tRNA(Asx) + AMP + diphosphate</text>
        <dbReference type="Rhea" id="RHEA:18349"/>
        <dbReference type="Rhea" id="RHEA-COMP:9710"/>
        <dbReference type="Rhea" id="RHEA-COMP:9711"/>
        <dbReference type="ChEBI" id="CHEBI:29991"/>
        <dbReference type="ChEBI" id="CHEBI:30616"/>
        <dbReference type="ChEBI" id="CHEBI:33019"/>
        <dbReference type="ChEBI" id="CHEBI:78442"/>
        <dbReference type="ChEBI" id="CHEBI:78516"/>
        <dbReference type="ChEBI" id="CHEBI:456215"/>
        <dbReference type="EC" id="6.1.1.23"/>
    </reaction>
</comment>
<dbReference type="PRINTS" id="PR01042">
    <property type="entry name" value="TRNASYNTHASP"/>
</dbReference>
<keyword evidence="3 7" id="KW-0547">Nucleotide-binding</keyword>
<feature type="binding site" evidence="7">
    <location>
        <position position="227"/>
    </location>
    <ligand>
        <name>ATP</name>
        <dbReference type="ChEBI" id="CHEBI:30616"/>
    </ligand>
</feature>
<dbReference type="PANTHER" id="PTHR22594:SF5">
    <property type="entry name" value="ASPARTATE--TRNA LIGASE, MITOCHONDRIAL"/>
    <property type="match status" value="1"/>
</dbReference>
<dbReference type="InterPro" id="IPR004364">
    <property type="entry name" value="Aa-tRNA-synt_II"/>
</dbReference>
<dbReference type="Gene3D" id="2.40.50.140">
    <property type="entry name" value="Nucleic acid-binding proteins"/>
    <property type="match status" value="1"/>
</dbReference>
<dbReference type="InterPro" id="IPR002312">
    <property type="entry name" value="Asp/Asn-tRNA-synth_IIb"/>
</dbReference>
<dbReference type="Pfam" id="PF00152">
    <property type="entry name" value="tRNA-synt_2"/>
    <property type="match status" value="1"/>
</dbReference>
<dbReference type="InterPro" id="IPR047090">
    <property type="entry name" value="AspRS_core"/>
</dbReference>
<dbReference type="GO" id="GO:0006422">
    <property type="term" value="P:aspartyl-tRNA aminoacylation"/>
    <property type="evidence" value="ECO:0007669"/>
    <property type="project" value="UniProtKB-UniRule"/>
</dbReference>
<keyword evidence="7" id="KW-0963">Cytoplasm</keyword>
<dbReference type="Pfam" id="PF01336">
    <property type="entry name" value="tRNA_anti-codon"/>
    <property type="match status" value="1"/>
</dbReference>
<dbReference type="AlphaFoldDB" id="A0A554LR26"/>
<evidence type="ECO:0000256" key="3">
    <source>
        <dbReference type="ARBA" id="ARBA00022741"/>
    </source>
</evidence>
<comment type="caution">
    <text evidence="7">Lacks conserved residue(s) required for the propagation of feature annotation.</text>
</comment>
<feature type="site" description="Important for tRNA non-discrimination" evidence="7">
    <location>
        <position position="29"/>
    </location>
</feature>
<evidence type="ECO:0000313" key="10">
    <source>
        <dbReference type="Proteomes" id="UP000316495"/>
    </source>
</evidence>
<dbReference type="Proteomes" id="UP000316495">
    <property type="component" value="Unassembled WGS sequence"/>
</dbReference>
<dbReference type="InterPro" id="IPR004115">
    <property type="entry name" value="GAD-like_sf"/>
</dbReference>
<dbReference type="InterPro" id="IPR006195">
    <property type="entry name" value="aa-tRNA-synth_II"/>
</dbReference>
<reference evidence="9 10" key="1">
    <citation type="submission" date="2017-07" db="EMBL/GenBank/DDBJ databases">
        <title>Mechanisms for carbon and nitrogen cycling indicate functional differentiation within the Candidate Phyla Radiation.</title>
        <authorList>
            <person name="Danczak R.E."/>
            <person name="Johnston M.D."/>
            <person name="Kenah C."/>
            <person name="Slattery M."/>
            <person name="Wrighton K.C."/>
            <person name="Wilkins M.J."/>
        </authorList>
    </citation>
    <scope>NUCLEOTIDE SEQUENCE [LARGE SCALE GENOMIC DNA]</scope>
    <source>
        <strain evidence="9">Athens1014_28</strain>
    </source>
</reference>
<comment type="subcellular location">
    <subcellularLocation>
        <location evidence="7">Cytoplasm</location>
    </subcellularLocation>
</comment>
<comment type="caution">
    <text evidence="9">The sequence shown here is derived from an EMBL/GenBank/DDBJ whole genome shotgun (WGS) entry which is preliminary data.</text>
</comment>
<dbReference type="InterPro" id="IPR045864">
    <property type="entry name" value="aa-tRNA-synth_II/BPL/LPL"/>
</dbReference>
<dbReference type="NCBIfam" id="TIGR00459">
    <property type="entry name" value="aspS_bact"/>
    <property type="match status" value="1"/>
</dbReference>
<dbReference type="Gene3D" id="3.30.930.10">
    <property type="entry name" value="Bira Bifunctional Protein, Domain 2"/>
    <property type="match status" value="2"/>
</dbReference>
<evidence type="ECO:0000313" key="9">
    <source>
        <dbReference type="EMBL" id="TSC95315.1"/>
    </source>
</evidence>
<keyword evidence="5 7" id="KW-0648">Protein biosynthesis</keyword>
<dbReference type="InterPro" id="IPR012340">
    <property type="entry name" value="NA-bd_OB-fold"/>
</dbReference>
<feature type="binding site" evidence="7">
    <location>
        <position position="218"/>
    </location>
    <ligand>
        <name>L-aspartate</name>
        <dbReference type="ChEBI" id="CHEBI:29991"/>
    </ligand>
</feature>
<feature type="binding site" evidence="7">
    <location>
        <position position="172"/>
    </location>
    <ligand>
        <name>L-aspartate</name>
        <dbReference type="ChEBI" id="CHEBI:29991"/>
    </ligand>
</feature>
<organism evidence="9 10">
    <name type="scientific">Candidatus Berkelbacteria bacterium Athens1014_28</name>
    <dbReference type="NCBI Taxonomy" id="2017145"/>
    <lineage>
        <taxon>Bacteria</taxon>
        <taxon>Candidatus Berkelbacteria</taxon>
    </lineage>
</organism>
<evidence type="ECO:0000256" key="6">
    <source>
        <dbReference type="ARBA" id="ARBA00023146"/>
    </source>
</evidence>
<dbReference type="SUPFAM" id="SSF55681">
    <property type="entry name" value="Class II aaRS and biotin synthetases"/>
    <property type="match status" value="1"/>
</dbReference>
<dbReference type="HAMAP" id="MF_00044">
    <property type="entry name" value="Asp_tRNA_synth_type1"/>
    <property type="match status" value="1"/>
</dbReference>
<dbReference type="EC" id="6.1.1.23" evidence="7"/>
<comment type="similarity">
    <text evidence="1 7">Belongs to the class-II aminoacyl-tRNA synthetase family. Type 1 subfamily.</text>
</comment>
<name>A0A554LR26_9BACT</name>
<evidence type="ECO:0000256" key="2">
    <source>
        <dbReference type="ARBA" id="ARBA00022598"/>
    </source>
</evidence>
<dbReference type="GO" id="GO:0050560">
    <property type="term" value="F:aspartate-tRNA(Asn) ligase activity"/>
    <property type="evidence" value="ECO:0007669"/>
    <property type="project" value="UniProtKB-EC"/>
</dbReference>
<dbReference type="CDD" id="cd04317">
    <property type="entry name" value="EcAspRS_like_N"/>
    <property type="match status" value="1"/>
</dbReference>
<evidence type="ECO:0000256" key="7">
    <source>
        <dbReference type="HAMAP-Rule" id="MF_00044"/>
    </source>
</evidence>
<comment type="subunit">
    <text evidence="7">Homodimer.</text>
</comment>
<feature type="region of interest" description="Aspartate" evidence="7">
    <location>
        <begin position="196"/>
        <end position="199"/>
    </location>
</feature>
<dbReference type="InterPro" id="IPR004524">
    <property type="entry name" value="Asp-tRNA-ligase_1"/>
</dbReference>
<feature type="binding site" evidence="7">
    <location>
        <position position="324"/>
    </location>
    <ligand>
        <name>L-aspartate</name>
        <dbReference type="ChEBI" id="CHEBI:29991"/>
    </ligand>
</feature>
<feature type="domain" description="Aminoacyl-transfer RNA synthetases class-II family profile" evidence="8">
    <location>
        <begin position="141"/>
        <end position="444"/>
    </location>
</feature>
<comment type="function">
    <text evidence="7">Aspartyl-tRNA synthetase with relaxed tRNA specificity since it is able to aspartylate not only its cognate tRNA(Asp) but also tRNA(Asn). Reaction proceeds in two steps: L-aspartate is first activated by ATP to form Asp-AMP and then transferred to the acceptor end of tRNA(Asp/Asn).</text>
</comment>
<dbReference type="GO" id="GO:0003676">
    <property type="term" value="F:nucleic acid binding"/>
    <property type="evidence" value="ECO:0007669"/>
    <property type="project" value="InterPro"/>
</dbReference>